<dbReference type="InterPro" id="IPR036634">
    <property type="entry name" value="PRD_sf"/>
</dbReference>
<dbReference type="InterPro" id="IPR004701">
    <property type="entry name" value="PTS_EIIA_man-typ"/>
</dbReference>
<dbReference type="SUPFAM" id="SSF52794">
    <property type="entry name" value="PTS system IIB component-like"/>
    <property type="match status" value="1"/>
</dbReference>
<dbReference type="PROSITE" id="PS51372">
    <property type="entry name" value="PRD_2"/>
    <property type="match status" value="1"/>
</dbReference>
<evidence type="ECO:0000256" key="2">
    <source>
        <dbReference type="ARBA" id="ARBA00022741"/>
    </source>
</evidence>
<dbReference type="AlphaFoldDB" id="A0A1T4LYA5"/>
<feature type="domain" description="Sigma-54 factor interaction" evidence="5">
    <location>
        <begin position="103"/>
        <end position="337"/>
    </location>
</feature>
<evidence type="ECO:0000313" key="9">
    <source>
        <dbReference type="Proteomes" id="UP000196365"/>
    </source>
</evidence>
<keyword evidence="9" id="KW-1185">Reference proteome</keyword>
<evidence type="ECO:0000259" key="7">
    <source>
        <dbReference type="PROSITE" id="PS51372"/>
    </source>
</evidence>
<keyword evidence="4" id="KW-0067">ATP-binding</keyword>
<dbReference type="InterPro" id="IPR036095">
    <property type="entry name" value="PTS_EIIB-like_sf"/>
</dbReference>
<proteinExistence type="predicted"/>
<dbReference type="GO" id="GO:0016301">
    <property type="term" value="F:kinase activity"/>
    <property type="evidence" value="ECO:0007669"/>
    <property type="project" value="UniProtKB-KW"/>
</dbReference>
<feature type="domain" description="PRD" evidence="7">
    <location>
        <begin position="820"/>
        <end position="919"/>
    </location>
</feature>
<dbReference type="GO" id="GO:0009401">
    <property type="term" value="P:phosphoenolpyruvate-dependent sugar phosphotransferase system"/>
    <property type="evidence" value="ECO:0007669"/>
    <property type="project" value="InterPro"/>
</dbReference>
<dbReference type="Gene3D" id="3.40.50.300">
    <property type="entry name" value="P-loop containing nucleotide triphosphate hydrolases"/>
    <property type="match status" value="1"/>
</dbReference>
<dbReference type="Pfam" id="PF00158">
    <property type="entry name" value="Sigma54_activat"/>
    <property type="match status" value="1"/>
</dbReference>
<dbReference type="EMBL" id="FUWV01000005">
    <property type="protein sequence ID" value="SJZ59616.1"/>
    <property type="molecule type" value="Genomic_DNA"/>
</dbReference>
<dbReference type="PROSITE" id="PS51096">
    <property type="entry name" value="PTS_EIIA_TYPE_4"/>
    <property type="match status" value="1"/>
</dbReference>
<dbReference type="SUPFAM" id="SSF63520">
    <property type="entry name" value="PTS-regulatory domain, PRD"/>
    <property type="match status" value="1"/>
</dbReference>
<evidence type="ECO:0000259" key="6">
    <source>
        <dbReference type="PROSITE" id="PS51096"/>
    </source>
</evidence>
<dbReference type="PROSITE" id="PS50045">
    <property type="entry name" value="SIGMA54_INTERACT_4"/>
    <property type="match status" value="1"/>
</dbReference>
<dbReference type="InterPro" id="IPR003593">
    <property type="entry name" value="AAA+_ATPase"/>
</dbReference>
<keyword evidence="3" id="KW-0418">Kinase</keyword>
<dbReference type="CDD" id="cd00009">
    <property type="entry name" value="AAA"/>
    <property type="match status" value="1"/>
</dbReference>
<dbReference type="PANTHER" id="PTHR32071">
    <property type="entry name" value="TRANSCRIPTIONAL REGULATORY PROTEIN"/>
    <property type="match status" value="1"/>
</dbReference>
<dbReference type="Pfam" id="PF00874">
    <property type="entry name" value="PRD"/>
    <property type="match status" value="1"/>
</dbReference>
<dbReference type="Gene3D" id="1.10.1790.10">
    <property type="entry name" value="PRD domain"/>
    <property type="match status" value="1"/>
</dbReference>
<dbReference type="CDD" id="cd00006">
    <property type="entry name" value="PTS_IIA_man"/>
    <property type="match status" value="1"/>
</dbReference>
<dbReference type="GO" id="GO:0006355">
    <property type="term" value="P:regulation of DNA-templated transcription"/>
    <property type="evidence" value="ECO:0007669"/>
    <property type="project" value="InterPro"/>
</dbReference>
<dbReference type="GO" id="GO:0005524">
    <property type="term" value="F:ATP binding"/>
    <property type="evidence" value="ECO:0007669"/>
    <property type="project" value="UniProtKB-KW"/>
</dbReference>
<evidence type="ECO:0000259" key="5">
    <source>
        <dbReference type="PROSITE" id="PS50045"/>
    </source>
</evidence>
<dbReference type="InterPro" id="IPR025943">
    <property type="entry name" value="Sigma_54_int_dom_ATP-bd_2"/>
</dbReference>
<protein>
    <submittedName>
        <fullName evidence="8">Transcriptional regulatory protein LevR, contains PRD, AAA+ and EIIA domains</fullName>
    </submittedName>
</protein>
<evidence type="ECO:0000256" key="4">
    <source>
        <dbReference type="ARBA" id="ARBA00022840"/>
    </source>
</evidence>
<evidence type="ECO:0000313" key="8">
    <source>
        <dbReference type="EMBL" id="SJZ59616.1"/>
    </source>
</evidence>
<dbReference type="InterPro" id="IPR033887">
    <property type="entry name" value="PTS_IIA_man"/>
</dbReference>
<keyword evidence="2" id="KW-0547">Nucleotide-binding</keyword>
<dbReference type="PROSITE" id="PS00676">
    <property type="entry name" value="SIGMA54_INTERACT_2"/>
    <property type="match status" value="1"/>
</dbReference>
<sequence length="919" mass="106309">MKNDLYNYLKKITENFNKDNAKLFSANSIAKKINLSRSTVSSYLNKGVKQGNIIKIKEYPVIFLDKEVFSRIYFKTSVNEYESLEELFNEGRKIKNRDPLDNVIGARQSLREQIEQIKTAVLYPENGLPIMLVGPSGSGKTYLAKCIYDYCIQENLIHENAPFISLNCAQYYHNPELLSSLLFGYTKGAFTGADKDKKGLLEDADGGILFLDEVHRLTNQGQEKLFTFMDSGEYSPIGDNSINKKAKTRLIFATTESIQSSFLPTFIRRLPVIINIPGFSERTQQEKLDLVDSFFLKESEILKRSIKVSKQVISFLLSSNYDGNVGKIKNIIKYSCGKSYVRMKDAEVIKVRITDLPIECEKHIKENINHQFLNRYQDRTYDYKYPELLNINSKEQKNIQKNITAVYFQFIEKFKQVECGDITPDYYIKKMMNNVNLLLDELIFNTEFDQDQSLFSILSFNIRFSFKYMEETYGFKQDGNKILSIASLLYFKEEHKILINHPDWSSIRPKLLTFINSYMKNASYLAKVILNNLSKQLDYPFLDEDLIFISFYLNGTNIQNVKGEINSIVLAHGYSTASSMANVANRLLKKNLFQAIDMPINTTIDDIESKIIDFIDNHIIENGLILLVDMGSLSNLSTRLKDKIKCPILIIDYVSTPLVLEIGSLLLQGKNINEINEEILKNIKINKQLVYPVGKKKKAILTCCYTGMGSAIQIQEILQKSLNHDNTPFAIIPYDYKKLKQNKLKELPFQIYDVLAIIGTSDPKIDGVNYIGLDQLINGEEIEKLIDILRYNFQFDEQQLKKDLVFNFSIKRIVENLTILDPNKILRLVEKATDRIEENLNIKLSNNKRFLLYVHSCCMVERILRKENVDDQNDISQFLEREKRKVEMIRYCFSEIEKECTIKISDQEIRLICDIIFSH</sequence>
<dbReference type="SUPFAM" id="SSF53062">
    <property type="entry name" value="PTS system fructose IIA component-like"/>
    <property type="match status" value="1"/>
</dbReference>
<dbReference type="InterPro" id="IPR027417">
    <property type="entry name" value="P-loop_NTPase"/>
</dbReference>
<dbReference type="OrthoDB" id="9803970at2"/>
<gene>
    <name evidence="8" type="ORF">SAMN02745973_01129</name>
</gene>
<dbReference type="PANTHER" id="PTHR32071:SF38">
    <property type="entry name" value="PSP OPERON TRANSCRIPTIONAL ACTIVATOR"/>
    <property type="match status" value="1"/>
</dbReference>
<evidence type="ECO:0000256" key="1">
    <source>
        <dbReference type="ARBA" id="ARBA00022679"/>
    </source>
</evidence>
<dbReference type="SUPFAM" id="SSF52540">
    <property type="entry name" value="P-loop containing nucleoside triphosphate hydrolases"/>
    <property type="match status" value="1"/>
</dbReference>
<accession>A0A1T4LYA5</accession>
<dbReference type="RefSeq" id="WP_087678577.1">
    <property type="nucleotide sequence ID" value="NZ_FUWV01000005.1"/>
</dbReference>
<evidence type="ECO:0000256" key="3">
    <source>
        <dbReference type="ARBA" id="ARBA00022777"/>
    </source>
</evidence>
<dbReference type="GO" id="GO:0016020">
    <property type="term" value="C:membrane"/>
    <property type="evidence" value="ECO:0007669"/>
    <property type="project" value="InterPro"/>
</dbReference>
<dbReference type="InterPro" id="IPR036662">
    <property type="entry name" value="PTS_EIIA_man-typ_sf"/>
</dbReference>
<dbReference type="Pfam" id="PF03610">
    <property type="entry name" value="EIIA-man"/>
    <property type="match status" value="1"/>
</dbReference>
<dbReference type="Gene3D" id="3.40.50.510">
    <property type="entry name" value="Phosphotransferase system, mannose-type IIA component"/>
    <property type="match status" value="1"/>
</dbReference>
<reference evidence="8 9" key="1">
    <citation type="submission" date="2017-02" db="EMBL/GenBank/DDBJ databases">
        <authorList>
            <person name="Peterson S.W."/>
        </authorList>
    </citation>
    <scope>NUCLEOTIDE SEQUENCE [LARGE SCALE GENOMIC DNA]</scope>
    <source>
        <strain evidence="8 9">DSM 15102</strain>
    </source>
</reference>
<dbReference type="InterPro" id="IPR011608">
    <property type="entry name" value="PRD"/>
</dbReference>
<dbReference type="Proteomes" id="UP000196365">
    <property type="component" value="Unassembled WGS sequence"/>
</dbReference>
<keyword evidence="1" id="KW-0808">Transferase</keyword>
<dbReference type="GO" id="GO:0008982">
    <property type="term" value="F:protein-N(PI)-phosphohistidine-sugar phosphotransferase activity"/>
    <property type="evidence" value="ECO:0007669"/>
    <property type="project" value="InterPro"/>
</dbReference>
<dbReference type="InterPro" id="IPR002078">
    <property type="entry name" value="Sigma_54_int"/>
</dbReference>
<organism evidence="8 9">
    <name type="scientific">Garciella nitratireducens DSM 15102</name>
    <dbReference type="NCBI Taxonomy" id="1121911"/>
    <lineage>
        <taxon>Bacteria</taxon>
        <taxon>Bacillati</taxon>
        <taxon>Bacillota</taxon>
        <taxon>Clostridia</taxon>
        <taxon>Eubacteriales</taxon>
        <taxon>Eubacteriaceae</taxon>
        <taxon>Garciella</taxon>
    </lineage>
</organism>
<dbReference type="SMART" id="SM00382">
    <property type="entry name" value="AAA"/>
    <property type="match status" value="1"/>
</dbReference>
<feature type="domain" description="PTS EIIA type-4" evidence="6">
    <location>
        <begin position="564"/>
        <end position="690"/>
    </location>
</feature>
<name>A0A1T4LYA5_9FIRM</name>